<keyword evidence="6 7" id="KW-0408">Iron</keyword>
<dbReference type="EMBL" id="CP157743">
    <property type="protein sequence ID" value="XBS19478.1"/>
    <property type="molecule type" value="Genomic_DNA"/>
</dbReference>
<dbReference type="InterPro" id="IPR051263">
    <property type="entry name" value="C-type_cytochrome_biogenesis"/>
</dbReference>
<evidence type="ECO:0000256" key="6">
    <source>
        <dbReference type="ARBA" id="ARBA00023004"/>
    </source>
</evidence>
<evidence type="ECO:0000256" key="5">
    <source>
        <dbReference type="ARBA" id="ARBA00022748"/>
    </source>
</evidence>
<evidence type="ECO:0000313" key="10">
    <source>
        <dbReference type="Proteomes" id="UP001225378"/>
    </source>
</evidence>
<dbReference type="CDD" id="cd16378">
    <property type="entry name" value="CcmH_N"/>
    <property type="match status" value="1"/>
</dbReference>
<sequence length="153" mass="17373">MIRLSVLLLCLWISVAQAAVEYRQFDNAEQEQAYQNLISELRCLVCQNQTIADSNADLAKDLRRQVYEMLQQGKSEQDIVDFMTQRYGDFVMYRPPLKAKTLFLWIGPLLFVVIGLAMLLIVSRRKRSVAEAGGLTGEKKAKIDALLEEGDDS</sequence>
<dbReference type="GO" id="GO:0046872">
    <property type="term" value="F:metal ion binding"/>
    <property type="evidence" value="ECO:0007669"/>
    <property type="project" value="UniProtKB-KW"/>
</dbReference>
<feature type="chain" id="PRO_5043096057" description="Cytochrome c-type biogenesis protein" evidence="7">
    <location>
        <begin position="19"/>
        <end position="153"/>
    </location>
</feature>
<dbReference type="PANTHER" id="PTHR47870:SF1">
    <property type="entry name" value="CYTOCHROME C-TYPE BIOGENESIS PROTEIN CCMH"/>
    <property type="match status" value="1"/>
</dbReference>
<evidence type="ECO:0000256" key="4">
    <source>
        <dbReference type="ARBA" id="ARBA00022729"/>
    </source>
</evidence>
<keyword evidence="7" id="KW-0472">Membrane</keyword>
<accession>A0AAU7NR75</accession>
<evidence type="ECO:0000256" key="7">
    <source>
        <dbReference type="RuleBase" id="RU364112"/>
    </source>
</evidence>
<protein>
    <recommendedName>
        <fullName evidence="7">Cytochrome c-type biogenesis protein</fullName>
    </recommendedName>
</protein>
<name>A0AAU7NR75_9GAMM</name>
<organism evidence="9 10">
    <name type="scientific">Methylomarinum roseum</name>
    <dbReference type="NCBI Taxonomy" id="3067653"/>
    <lineage>
        <taxon>Bacteria</taxon>
        <taxon>Pseudomonadati</taxon>
        <taxon>Pseudomonadota</taxon>
        <taxon>Gammaproteobacteria</taxon>
        <taxon>Methylococcales</taxon>
        <taxon>Methylococcaceae</taxon>
        <taxon>Methylomarinum</taxon>
    </lineage>
</organism>
<comment type="function">
    <text evidence="7">Possible subunit of a heme lyase.</text>
</comment>
<evidence type="ECO:0000313" key="9">
    <source>
        <dbReference type="EMBL" id="XBS19478.1"/>
    </source>
</evidence>
<keyword evidence="7" id="KW-1133">Transmembrane helix</keyword>
<proteinExistence type="inferred from homology"/>
<gene>
    <name evidence="9" type="ORF">Q9L42_014055</name>
</gene>
<reference evidence="9 10" key="1">
    <citation type="journal article" date="2024" name="Microbiology">
        <title>Methylomarinum rosea sp. nov., a novel halophilic methanotrophic bacterium from the hypersaline Lake Elton.</title>
        <authorList>
            <person name="Suleimanov R.Z."/>
            <person name="Oshkin I.Y."/>
            <person name="Danilova O.V."/>
            <person name="Suzina N.E."/>
            <person name="Dedysh S.N."/>
        </authorList>
    </citation>
    <scope>NUCLEOTIDE SEQUENCE [LARGE SCALE GENOMIC DNA]</scope>
    <source>
        <strain evidence="9 10">Ch1-1</strain>
    </source>
</reference>
<comment type="similarity">
    <text evidence="1 7">Belongs to the CcmH/CycL/Ccl2/NrfF family.</text>
</comment>
<feature type="signal peptide" evidence="7">
    <location>
        <begin position="1"/>
        <end position="18"/>
    </location>
</feature>
<evidence type="ECO:0000256" key="2">
    <source>
        <dbReference type="ARBA" id="ARBA00022617"/>
    </source>
</evidence>
<keyword evidence="7" id="KW-0812">Transmembrane</keyword>
<dbReference type="GO" id="GO:0017004">
    <property type="term" value="P:cytochrome complex assembly"/>
    <property type="evidence" value="ECO:0007669"/>
    <property type="project" value="UniProtKB-KW"/>
</dbReference>
<keyword evidence="5" id="KW-0201">Cytochrome c-type biogenesis</keyword>
<dbReference type="Proteomes" id="UP001225378">
    <property type="component" value="Chromosome"/>
</dbReference>
<dbReference type="AlphaFoldDB" id="A0AAU7NR75"/>
<dbReference type="Pfam" id="PF03918">
    <property type="entry name" value="CcmH"/>
    <property type="match status" value="1"/>
</dbReference>
<dbReference type="FunFam" id="1.10.8.640:FF:000001">
    <property type="entry name" value="Cytochrome c-type biogenesis protein"/>
    <property type="match status" value="1"/>
</dbReference>
<keyword evidence="2 7" id="KW-0349">Heme</keyword>
<dbReference type="InterPro" id="IPR005616">
    <property type="entry name" value="CcmH/CycL/Ccl2/NrfF_N"/>
</dbReference>
<evidence type="ECO:0000259" key="8">
    <source>
        <dbReference type="Pfam" id="PF03918"/>
    </source>
</evidence>
<dbReference type="InterPro" id="IPR038297">
    <property type="entry name" value="CcmH/CycL/NrfF/Ccl2_sf"/>
</dbReference>
<dbReference type="RefSeq" id="WP_349431273.1">
    <property type="nucleotide sequence ID" value="NZ_CP157743.1"/>
</dbReference>
<dbReference type="KEGG" id="mech:Q9L42_014055"/>
<keyword evidence="10" id="KW-1185">Reference proteome</keyword>
<keyword evidence="3 7" id="KW-0479">Metal-binding</keyword>
<keyword evidence="4 7" id="KW-0732">Signal</keyword>
<dbReference type="Gene3D" id="1.10.8.640">
    <property type="entry name" value="Cytochrome C biogenesis protein"/>
    <property type="match status" value="1"/>
</dbReference>
<dbReference type="GO" id="GO:0005886">
    <property type="term" value="C:plasma membrane"/>
    <property type="evidence" value="ECO:0007669"/>
    <property type="project" value="TreeGrafter"/>
</dbReference>
<evidence type="ECO:0000256" key="1">
    <source>
        <dbReference type="ARBA" id="ARBA00010342"/>
    </source>
</evidence>
<feature type="transmembrane region" description="Helical" evidence="7">
    <location>
        <begin position="102"/>
        <end position="122"/>
    </location>
</feature>
<feature type="domain" description="CcmH/CycL/Ccl2/NrfF N-terminal" evidence="8">
    <location>
        <begin position="7"/>
        <end position="147"/>
    </location>
</feature>
<dbReference type="PANTHER" id="PTHR47870">
    <property type="entry name" value="CYTOCHROME C-TYPE BIOGENESIS PROTEIN CCMH"/>
    <property type="match status" value="1"/>
</dbReference>
<evidence type="ECO:0000256" key="3">
    <source>
        <dbReference type="ARBA" id="ARBA00022723"/>
    </source>
</evidence>